<dbReference type="EMBL" id="CP047591">
    <property type="protein sequence ID" value="QHI72212.1"/>
    <property type="molecule type" value="Genomic_DNA"/>
</dbReference>
<dbReference type="KEGG" id="amic:Ami3637_07185"/>
<accession>A0A6P1MDV6</accession>
<sequence>MNLRKFSHSMRWKLVLIYCLLVFIATTIIGVLIMSRLETYYIDSTKKISQTLCGEAH</sequence>
<gene>
    <name evidence="2" type="ORF">Ami3637_07185</name>
</gene>
<dbReference type="RefSeq" id="WP_162361982.1">
    <property type="nucleotide sequence ID" value="NZ_CP047591.1"/>
</dbReference>
<evidence type="ECO:0000256" key="1">
    <source>
        <dbReference type="SAM" id="Phobius"/>
    </source>
</evidence>
<evidence type="ECO:0000313" key="3">
    <source>
        <dbReference type="Proteomes" id="UP000463883"/>
    </source>
</evidence>
<dbReference type="Proteomes" id="UP000463883">
    <property type="component" value="Chromosome"/>
</dbReference>
<feature type="transmembrane region" description="Helical" evidence="1">
    <location>
        <begin position="12"/>
        <end position="34"/>
    </location>
</feature>
<keyword evidence="1" id="KW-0812">Transmembrane</keyword>
<organism evidence="2 3">
    <name type="scientific">Aminipila terrae</name>
    <dbReference type="NCBI Taxonomy" id="2697030"/>
    <lineage>
        <taxon>Bacteria</taxon>
        <taxon>Bacillati</taxon>
        <taxon>Bacillota</taxon>
        <taxon>Clostridia</taxon>
        <taxon>Peptostreptococcales</taxon>
        <taxon>Anaerovoracaceae</taxon>
        <taxon>Aminipila</taxon>
    </lineage>
</organism>
<reference evidence="2 3" key="1">
    <citation type="submission" date="2020-01" db="EMBL/GenBank/DDBJ databases">
        <title>Genomic analysis of Aminipila sp. CBA3637.</title>
        <authorList>
            <person name="Kim Y.B."/>
            <person name="Roh S.W."/>
        </authorList>
    </citation>
    <scope>NUCLEOTIDE SEQUENCE [LARGE SCALE GENOMIC DNA]</scope>
    <source>
        <strain evidence="2 3">CBA3637</strain>
    </source>
</reference>
<keyword evidence="3" id="KW-1185">Reference proteome</keyword>
<protein>
    <submittedName>
        <fullName evidence="2">Uncharacterized protein</fullName>
    </submittedName>
</protein>
<keyword evidence="1" id="KW-0472">Membrane</keyword>
<name>A0A6P1MDV6_9FIRM</name>
<keyword evidence="1" id="KW-1133">Transmembrane helix</keyword>
<dbReference type="AlphaFoldDB" id="A0A6P1MDV6"/>
<evidence type="ECO:0000313" key="2">
    <source>
        <dbReference type="EMBL" id="QHI72212.1"/>
    </source>
</evidence>
<proteinExistence type="predicted"/>